<dbReference type="InterPro" id="IPR001525">
    <property type="entry name" value="C5_MeTfrase"/>
</dbReference>
<dbReference type="Pfam" id="PF00145">
    <property type="entry name" value="DNA_methylase"/>
    <property type="match status" value="2"/>
</dbReference>
<comment type="similarity">
    <text evidence="5">Belongs to the class I-like SAM-binding methyltransferase superfamily. C5-methyltransferase family.</text>
</comment>
<sequence length="611" mass="69160">MAKGGQLREYPSSAPVINISATLNQNIVVRQERTQPCSSSHERPGKNAGHIDLTLNDDDGYLSSDTERGSVVDVTEPRQFHEDDYLDDDQLESLLQSWNEDTGKKAKPATQHLATIPLQEYNGLVAGMAVELSGGHIMRIKQILRLITGDIYLQGLYFKELTELDRPFPQRPKELCWLIEEEADGNVHLEREVPISDVSGVCKVALTNYTWRTFVPAAHDSYICRLVWQKTSEKGEWIIRYLTYEEADDRTRAYASTIRKEWRGETTPYGAETVSTSNLTAAERKEVRRSLKKQRQYSFGDAFCGAGGVSVGAWKAGLRVKYGIDIDKAACKTWGTNFVHSDCYHADFYSWIALQDDEVRVDISHSSPPCQPFSPAHTRSYNQQRDEENSSLIFSAFNMIQKVKPRIHTIEETFGVPSRYKETFLRMIQDFLELGYSIHSKTIACAKYGVPQLRRRLFIIAAGPGEKLPAFPVPTHGPGLQPYVTIKDAIRNIPRRADQHDPENTVFQDGRTRAPYDENTLAKTITCGGGEGNYHPSGLRPFTIRELACLQTFPVQYRFPTAYAKKQVGNSVPPRLAEVIFRTAIKSLQETDDREYNEAVVVDRLGRPWQI</sequence>
<dbReference type="Gene3D" id="3.40.50.150">
    <property type="entry name" value="Vaccinia Virus protein VP39"/>
    <property type="match status" value="1"/>
</dbReference>
<dbReference type="SUPFAM" id="SSF53335">
    <property type="entry name" value="S-adenosyl-L-methionine-dependent methyltransferases"/>
    <property type="match status" value="1"/>
</dbReference>
<dbReference type="OMA" id="KPRVHTM"/>
<name>B8M4M9_TALSN</name>
<keyword evidence="3 5" id="KW-0808">Transferase</keyword>
<evidence type="ECO:0000256" key="4">
    <source>
        <dbReference type="ARBA" id="ARBA00022691"/>
    </source>
</evidence>
<dbReference type="InterPro" id="IPR029063">
    <property type="entry name" value="SAM-dependent_MTases_sf"/>
</dbReference>
<dbReference type="PANTHER" id="PTHR10629:SF52">
    <property type="entry name" value="DNA (CYTOSINE-5)-METHYLTRANSFERASE 1"/>
    <property type="match status" value="1"/>
</dbReference>
<gene>
    <name evidence="7" type="ORF">TSTA_025410</name>
</gene>
<dbReference type="GO" id="GO:0032259">
    <property type="term" value="P:methylation"/>
    <property type="evidence" value="ECO:0007669"/>
    <property type="project" value="UniProtKB-KW"/>
</dbReference>
<keyword evidence="4 5" id="KW-0949">S-adenosyl-L-methionine</keyword>
<evidence type="ECO:0000256" key="6">
    <source>
        <dbReference type="SAM" id="MobiDB-lite"/>
    </source>
</evidence>
<dbReference type="EC" id="2.1.1.37" evidence="1"/>
<dbReference type="Gene3D" id="3.90.120.10">
    <property type="entry name" value="DNA Methylase, subunit A, domain 2"/>
    <property type="match status" value="1"/>
</dbReference>
<dbReference type="GeneID" id="8107953"/>
<dbReference type="PROSITE" id="PS51679">
    <property type="entry name" value="SAM_MT_C5"/>
    <property type="match status" value="1"/>
</dbReference>
<dbReference type="STRING" id="441959.B8M4M9"/>
<dbReference type="GO" id="GO:0003677">
    <property type="term" value="F:DNA binding"/>
    <property type="evidence" value="ECO:0007669"/>
    <property type="project" value="TreeGrafter"/>
</dbReference>
<dbReference type="Proteomes" id="UP000001745">
    <property type="component" value="Unassembled WGS sequence"/>
</dbReference>
<dbReference type="HOGENOM" id="CLU_012943_3_0_1"/>
<feature type="active site" evidence="5">
    <location>
        <position position="370"/>
    </location>
</feature>
<evidence type="ECO:0000256" key="3">
    <source>
        <dbReference type="ARBA" id="ARBA00022679"/>
    </source>
</evidence>
<evidence type="ECO:0000313" key="7">
    <source>
        <dbReference type="EMBL" id="EED19224.1"/>
    </source>
</evidence>
<dbReference type="VEuPathDB" id="FungiDB:TSTA_025410"/>
<dbReference type="EMBL" id="EQ962654">
    <property type="protein sequence ID" value="EED19224.1"/>
    <property type="molecule type" value="Genomic_DNA"/>
</dbReference>
<dbReference type="InParanoid" id="B8M4M9"/>
<evidence type="ECO:0000256" key="1">
    <source>
        <dbReference type="ARBA" id="ARBA00011975"/>
    </source>
</evidence>
<dbReference type="AlphaFoldDB" id="B8M4M9"/>
<dbReference type="GO" id="GO:0044027">
    <property type="term" value="P:negative regulation of gene expression via chromosomal CpG island methylation"/>
    <property type="evidence" value="ECO:0007669"/>
    <property type="project" value="TreeGrafter"/>
</dbReference>
<feature type="region of interest" description="Disordered" evidence="6">
    <location>
        <begin position="32"/>
        <end position="52"/>
    </location>
</feature>
<dbReference type="PANTHER" id="PTHR10629">
    <property type="entry name" value="CYTOSINE-SPECIFIC METHYLTRANSFERASE"/>
    <property type="match status" value="1"/>
</dbReference>
<dbReference type="GO" id="GO:0003886">
    <property type="term" value="F:DNA (cytosine-5-)-methyltransferase activity"/>
    <property type="evidence" value="ECO:0007669"/>
    <property type="project" value="UniProtKB-EC"/>
</dbReference>
<keyword evidence="2 5" id="KW-0489">Methyltransferase</keyword>
<dbReference type="PhylomeDB" id="B8M4M9"/>
<organism evidence="7 8">
    <name type="scientific">Talaromyces stipitatus (strain ATCC 10500 / CBS 375.48 / QM 6759 / NRRL 1006)</name>
    <name type="common">Penicillium stipitatum</name>
    <dbReference type="NCBI Taxonomy" id="441959"/>
    <lineage>
        <taxon>Eukaryota</taxon>
        <taxon>Fungi</taxon>
        <taxon>Dikarya</taxon>
        <taxon>Ascomycota</taxon>
        <taxon>Pezizomycotina</taxon>
        <taxon>Eurotiomycetes</taxon>
        <taxon>Eurotiomycetidae</taxon>
        <taxon>Eurotiales</taxon>
        <taxon>Trichocomaceae</taxon>
        <taxon>Talaromyces</taxon>
        <taxon>Talaromyces sect. Talaromyces</taxon>
    </lineage>
</organism>
<evidence type="ECO:0000313" key="8">
    <source>
        <dbReference type="Proteomes" id="UP000001745"/>
    </source>
</evidence>
<dbReference type="PRINTS" id="PR00105">
    <property type="entry name" value="C5METTRFRASE"/>
</dbReference>
<dbReference type="OrthoDB" id="414133at2759"/>
<evidence type="ECO:0000256" key="2">
    <source>
        <dbReference type="ARBA" id="ARBA00022603"/>
    </source>
</evidence>
<evidence type="ECO:0000256" key="5">
    <source>
        <dbReference type="PROSITE-ProRule" id="PRU01016"/>
    </source>
</evidence>
<keyword evidence="8" id="KW-1185">Reference proteome</keyword>
<proteinExistence type="inferred from homology"/>
<dbReference type="RefSeq" id="XP_002479658.1">
    <property type="nucleotide sequence ID" value="XM_002479613.1"/>
</dbReference>
<dbReference type="InterPro" id="IPR050390">
    <property type="entry name" value="C5-Methyltransferase"/>
</dbReference>
<dbReference type="eggNOG" id="ENOG502SB19">
    <property type="taxonomic scope" value="Eukaryota"/>
</dbReference>
<reference evidence="8" key="1">
    <citation type="journal article" date="2015" name="Genome Announc.">
        <title>Genome sequence of the AIDS-associated pathogen Penicillium marneffei (ATCC18224) and its near taxonomic relative Talaromyces stipitatus (ATCC10500).</title>
        <authorList>
            <person name="Nierman W.C."/>
            <person name="Fedorova-Abrams N.D."/>
            <person name="Andrianopoulos A."/>
        </authorList>
    </citation>
    <scope>NUCLEOTIDE SEQUENCE [LARGE SCALE GENOMIC DNA]</scope>
    <source>
        <strain evidence="8">ATCC 10500 / CBS 375.48 / QM 6759 / NRRL 1006</strain>
    </source>
</reference>
<protein>
    <recommendedName>
        <fullName evidence="1">DNA (cytosine-5-)-methyltransferase</fullName>
        <ecNumber evidence="1">2.1.1.37</ecNumber>
    </recommendedName>
</protein>
<dbReference type="GO" id="GO:0005634">
    <property type="term" value="C:nucleus"/>
    <property type="evidence" value="ECO:0007669"/>
    <property type="project" value="TreeGrafter"/>
</dbReference>
<accession>B8M4M9</accession>